<sequence length="454" mass="51572">MWIVNKLLWLLLLWGGFAVNLYAQQMEVKDFRKLSRPWLGKRTYSIDKKSATLDFFTEEEGFTFLADAKIPVEPQAGEGCITLLLPHKTRFVQVNHPKHGTLVWKVPKKYLKRKKHYQAVLQVCSADEEFRLKEQWVVFRISPRNAMVRVDSTLVSTRNGEASFYLPLGKHPYKVESPFYRAVEDSFSLDETARKVIELELQPVYSYLTVSAPWEEAEILVDGNRIGSGEATSGRLMAGNHRVEVIHDSGLACCRYVSLGEVEKKHVVFVAKDFSVPDRKVIFAAEENRIADSIPSDSAVVSSVVPVDDSVRLAAPVRIMTPAPDISILLNREVIGTGEWQGELPFGDYALQTRKDSLESTVTWLSVRDNRMKEINLAVPQIAYGMLNIQSNVTDAEVWVNEEKKGYTPCIVKYLPAGIRCKVTLRKYGYKEVSEYIIPPKNNIMDITIRLKKK</sequence>
<evidence type="ECO:0000313" key="3">
    <source>
        <dbReference type="Proteomes" id="UP001204579"/>
    </source>
</evidence>
<dbReference type="AlphaFoldDB" id="A0AAW5MWG7"/>
<protein>
    <submittedName>
        <fullName evidence="2">PEGA domain-containing protein</fullName>
    </submittedName>
</protein>
<dbReference type="PANTHER" id="PTHR36194">
    <property type="entry name" value="S-LAYER-LIKE PROTEIN"/>
    <property type="match status" value="1"/>
</dbReference>
<reference evidence="2 3" key="1">
    <citation type="submission" date="2022-08" db="EMBL/GenBank/DDBJ databases">
        <authorList>
            <person name="Zeman M."/>
            <person name="Kubasova T."/>
        </authorList>
    </citation>
    <scope>NUCLEOTIDE SEQUENCE [LARGE SCALE GENOMIC DNA]</scope>
    <source>
        <strain evidence="2 3">ET62</strain>
    </source>
</reference>
<dbReference type="RefSeq" id="WP_258335163.1">
    <property type="nucleotide sequence ID" value="NZ_JANRHJ010000001.1"/>
</dbReference>
<evidence type="ECO:0000259" key="1">
    <source>
        <dbReference type="Pfam" id="PF08308"/>
    </source>
</evidence>
<organism evidence="2 3">
    <name type="scientific">Phocaeicola barnesiae</name>
    <dbReference type="NCBI Taxonomy" id="376804"/>
    <lineage>
        <taxon>Bacteria</taxon>
        <taxon>Pseudomonadati</taxon>
        <taxon>Bacteroidota</taxon>
        <taxon>Bacteroidia</taxon>
        <taxon>Bacteroidales</taxon>
        <taxon>Bacteroidaceae</taxon>
        <taxon>Phocaeicola</taxon>
    </lineage>
</organism>
<keyword evidence="3" id="KW-1185">Reference proteome</keyword>
<dbReference type="Proteomes" id="UP001204579">
    <property type="component" value="Unassembled WGS sequence"/>
</dbReference>
<comment type="caution">
    <text evidence="2">The sequence shown here is derived from an EMBL/GenBank/DDBJ whole genome shotgun (WGS) entry which is preliminary data.</text>
</comment>
<dbReference type="Pfam" id="PF08308">
    <property type="entry name" value="PEGA"/>
    <property type="match status" value="1"/>
</dbReference>
<proteinExistence type="predicted"/>
<accession>A0AAW5MWG7</accession>
<dbReference type="InterPro" id="IPR013229">
    <property type="entry name" value="PEGA"/>
</dbReference>
<evidence type="ECO:0000313" key="2">
    <source>
        <dbReference type="EMBL" id="MCR8872628.1"/>
    </source>
</evidence>
<gene>
    <name evidence="2" type="ORF">NW209_01100</name>
</gene>
<feature type="domain" description="PEGA" evidence="1">
    <location>
        <begin position="385"/>
        <end position="453"/>
    </location>
</feature>
<dbReference type="EMBL" id="JANRHJ010000001">
    <property type="protein sequence ID" value="MCR8872628.1"/>
    <property type="molecule type" value="Genomic_DNA"/>
</dbReference>
<dbReference type="PANTHER" id="PTHR36194:SF1">
    <property type="entry name" value="S-LAYER-LIKE PROTEIN"/>
    <property type="match status" value="1"/>
</dbReference>
<name>A0AAW5MWG7_9BACT</name>